<evidence type="ECO:0000313" key="8">
    <source>
        <dbReference type="Proteomes" id="UP000198323"/>
    </source>
</evidence>
<dbReference type="GO" id="GO:0045216">
    <property type="term" value="P:cell-cell junction organization"/>
    <property type="evidence" value="ECO:0007669"/>
    <property type="project" value="TreeGrafter"/>
</dbReference>
<keyword evidence="3 4" id="KW-0440">LIM domain</keyword>
<proteinExistence type="predicted"/>
<dbReference type="STRING" id="9009.A0A226MCT5"/>
<feature type="region of interest" description="Disordered" evidence="5">
    <location>
        <begin position="119"/>
        <end position="138"/>
    </location>
</feature>
<dbReference type="GO" id="GO:0098609">
    <property type="term" value="P:cell-cell adhesion"/>
    <property type="evidence" value="ECO:0007669"/>
    <property type="project" value="TreeGrafter"/>
</dbReference>
<dbReference type="PROSITE" id="PS50023">
    <property type="entry name" value="LIM_DOMAIN_2"/>
    <property type="match status" value="1"/>
</dbReference>
<name>A0A226MCT5_CALSU</name>
<evidence type="ECO:0000256" key="2">
    <source>
        <dbReference type="ARBA" id="ARBA00022833"/>
    </source>
</evidence>
<dbReference type="PANTHER" id="PTHR24210">
    <property type="entry name" value="LIM DOMAIN-CONTAINING PROTEIN"/>
    <property type="match status" value="1"/>
</dbReference>
<feature type="domain" description="LIM zinc-binding" evidence="6">
    <location>
        <begin position="52"/>
        <end position="112"/>
    </location>
</feature>
<evidence type="ECO:0000256" key="3">
    <source>
        <dbReference type="ARBA" id="ARBA00023038"/>
    </source>
</evidence>
<dbReference type="CDD" id="cd09335">
    <property type="entry name" value="LIM5_PINCH"/>
    <property type="match status" value="1"/>
</dbReference>
<gene>
    <name evidence="7" type="ORF">ASZ78_013341</name>
</gene>
<keyword evidence="2 4" id="KW-0862">Zinc</keyword>
<accession>A0A226MCT5</accession>
<keyword evidence="8" id="KW-1185">Reference proteome</keyword>
<dbReference type="SUPFAM" id="SSF57716">
    <property type="entry name" value="Glucocorticoid receptor-like (DNA-binding domain)"/>
    <property type="match status" value="1"/>
</dbReference>
<dbReference type="AlphaFoldDB" id="A0A226MCT5"/>
<dbReference type="PANTHER" id="PTHR24210:SF12">
    <property type="entry name" value="LIM AND SENESCENT CELL ANTIGEN-LIKE-CONTAINING DOMAIN PROTEIN"/>
    <property type="match status" value="1"/>
</dbReference>
<dbReference type="FunFam" id="2.10.110.10:FF:000062">
    <property type="entry name" value="LIM domain-containing protein"/>
    <property type="match status" value="1"/>
</dbReference>
<dbReference type="InterPro" id="IPR017351">
    <property type="entry name" value="PINCH-1-4-like"/>
</dbReference>
<reference evidence="7 8" key="1">
    <citation type="submission" date="2016-07" db="EMBL/GenBank/DDBJ databases">
        <title>Disparate Historic Effective Population Sizes Predicted by Modern Levels of Genome Diversity for the Scaled Quail (Callipepla squamata) and the Northern Bobwhite (Colinus virginianus): Inferences from First and Second Generation Draft Genome Assemblies for Sympatric New World Quail.</title>
        <authorList>
            <person name="Oldeschulte D.L."/>
            <person name="Halley Y.A."/>
            <person name="Bhattarai E.K."/>
            <person name="Brashear W.A."/>
            <person name="Hill J."/>
            <person name="Metz R.P."/>
            <person name="Johnson C.D."/>
            <person name="Rollins D."/>
            <person name="Peterson M.J."/>
            <person name="Bickhart D.M."/>
            <person name="Decker J.E."/>
            <person name="Seabury C.M."/>
        </authorList>
    </citation>
    <scope>NUCLEOTIDE SEQUENCE [LARGE SCALE GENOMIC DNA]</scope>
    <source>
        <strain evidence="7 8">Texas</strain>
        <tissue evidence="7">Leg muscle</tissue>
    </source>
</reference>
<dbReference type="GO" id="GO:0005925">
    <property type="term" value="C:focal adhesion"/>
    <property type="evidence" value="ECO:0007669"/>
    <property type="project" value="TreeGrafter"/>
</dbReference>
<protein>
    <recommendedName>
        <fullName evidence="6">LIM zinc-binding domain-containing protein</fullName>
    </recommendedName>
</protein>
<evidence type="ECO:0000256" key="5">
    <source>
        <dbReference type="SAM" id="MobiDB-lite"/>
    </source>
</evidence>
<organism evidence="7 8">
    <name type="scientific">Callipepla squamata</name>
    <name type="common">Scaled quail</name>
    <dbReference type="NCBI Taxonomy" id="9009"/>
    <lineage>
        <taxon>Eukaryota</taxon>
        <taxon>Metazoa</taxon>
        <taxon>Chordata</taxon>
        <taxon>Craniata</taxon>
        <taxon>Vertebrata</taxon>
        <taxon>Euteleostomi</taxon>
        <taxon>Archelosauria</taxon>
        <taxon>Archosauria</taxon>
        <taxon>Dinosauria</taxon>
        <taxon>Saurischia</taxon>
        <taxon>Theropoda</taxon>
        <taxon>Coelurosauria</taxon>
        <taxon>Aves</taxon>
        <taxon>Neognathae</taxon>
        <taxon>Galloanserae</taxon>
        <taxon>Galliformes</taxon>
        <taxon>Odontophoridae</taxon>
        <taxon>Callipepla</taxon>
    </lineage>
</organism>
<evidence type="ECO:0000256" key="4">
    <source>
        <dbReference type="PROSITE-ProRule" id="PRU00125"/>
    </source>
</evidence>
<feature type="non-terminal residue" evidence="7">
    <location>
        <position position="1"/>
    </location>
</feature>
<comment type="caution">
    <text evidence="7">The sequence shown here is derived from an EMBL/GenBank/DDBJ whole genome shotgun (WGS) entry which is preliminary data.</text>
</comment>
<dbReference type="GO" id="GO:0005911">
    <property type="term" value="C:cell-cell junction"/>
    <property type="evidence" value="ECO:0007669"/>
    <property type="project" value="TreeGrafter"/>
</dbReference>
<evidence type="ECO:0000256" key="1">
    <source>
        <dbReference type="ARBA" id="ARBA00022723"/>
    </source>
</evidence>
<dbReference type="SMART" id="SM00132">
    <property type="entry name" value="LIM"/>
    <property type="match status" value="1"/>
</dbReference>
<dbReference type="GO" id="GO:0005737">
    <property type="term" value="C:cytoplasm"/>
    <property type="evidence" value="ECO:0007669"/>
    <property type="project" value="TreeGrafter"/>
</dbReference>
<feature type="compositionally biased region" description="Basic and acidic residues" evidence="5">
    <location>
        <begin position="119"/>
        <end position="129"/>
    </location>
</feature>
<evidence type="ECO:0000259" key="6">
    <source>
        <dbReference type="PROSITE" id="PS50023"/>
    </source>
</evidence>
<sequence length="138" mass="15657">KNFKWANTGAAVFGVQPVSKAEEDEGGSDDEVVHSDDIHFEPIVSLPELFSDVCFHCNRVIEGDVVSALNKAWCVNCFACSTCNAKLTLKDKFVEINLKPVCKHCYEKMPDELKRRLAKREREAKDKEKQKKKKPICL</sequence>
<dbReference type="GO" id="GO:1900026">
    <property type="term" value="P:positive regulation of substrate adhesion-dependent cell spreading"/>
    <property type="evidence" value="ECO:0007669"/>
    <property type="project" value="TreeGrafter"/>
</dbReference>
<keyword evidence="1 4" id="KW-0479">Metal-binding</keyword>
<dbReference type="Gene3D" id="2.10.110.10">
    <property type="entry name" value="Cysteine Rich Protein"/>
    <property type="match status" value="1"/>
</dbReference>
<dbReference type="OrthoDB" id="20689at2759"/>
<dbReference type="EMBL" id="MCFN01001438">
    <property type="protein sequence ID" value="OXB53114.1"/>
    <property type="molecule type" value="Genomic_DNA"/>
</dbReference>
<dbReference type="Proteomes" id="UP000198323">
    <property type="component" value="Unassembled WGS sequence"/>
</dbReference>
<evidence type="ECO:0000313" key="7">
    <source>
        <dbReference type="EMBL" id="OXB53114.1"/>
    </source>
</evidence>
<dbReference type="InterPro" id="IPR001781">
    <property type="entry name" value="Znf_LIM"/>
</dbReference>
<dbReference type="Pfam" id="PF00412">
    <property type="entry name" value="LIM"/>
    <property type="match status" value="1"/>
</dbReference>
<dbReference type="GO" id="GO:0046872">
    <property type="term" value="F:metal ion binding"/>
    <property type="evidence" value="ECO:0007669"/>
    <property type="project" value="UniProtKB-KW"/>
</dbReference>
<dbReference type="GO" id="GO:2001046">
    <property type="term" value="P:positive regulation of integrin-mediated signaling pathway"/>
    <property type="evidence" value="ECO:0007669"/>
    <property type="project" value="TreeGrafter"/>
</dbReference>